<dbReference type="RefSeq" id="XP_018019000.1">
    <property type="nucleotide sequence ID" value="XM_018163511.2"/>
</dbReference>
<keyword evidence="4" id="KW-1185">Reference proteome</keyword>
<accession>A0A8B7NZ75</accession>
<reference evidence="5" key="1">
    <citation type="submission" date="2025-08" db="UniProtKB">
        <authorList>
            <consortium name="RefSeq"/>
        </authorList>
    </citation>
    <scope>IDENTIFICATION</scope>
    <source>
        <tissue evidence="5">Whole organism</tissue>
    </source>
</reference>
<proteinExistence type="predicted"/>
<dbReference type="Proteomes" id="UP000694843">
    <property type="component" value="Unplaced"/>
</dbReference>
<dbReference type="InterPro" id="IPR035979">
    <property type="entry name" value="RBD_domain_sf"/>
</dbReference>
<feature type="domain" description="RRM" evidence="3">
    <location>
        <begin position="59"/>
        <end position="136"/>
    </location>
</feature>
<evidence type="ECO:0000259" key="3">
    <source>
        <dbReference type="PROSITE" id="PS50102"/>
    </source>
</evidence>
<organism evidence="4 5">
    <name type="scientific">Hyalella azteca</name>
    <name type="common">Amphipod</name>
    <dbReference type="NCBI Taxonomy" id="294128"/>
    <lineage>
        <taxon>Eukaryota</taxon>
        <taxon>Metazoa</taxon>
        <taxon>Ecdysozoa</taxon>
        <taxon>Arthropoda</taxon>
        <taxon>Crustacea</taxon>
        <taxon>Multicrustacea</taxon>
        <taxon>Malacostraca</taxon>
        <taxon>Eumalacostraca</taxon>
        <taxon>Peracarida</taxon>
        <taxon>Amphipoda</taxon>
        <taxon>Senticaudata</taxon>
        <taxon>Talitrida</taxon>
        <taxon>Talitroidea</taxon>
        <taxon>Hyalellidae</taxon>
        <taxon>Hyalella</taxon>
    </lineage>
</organism>
<dbReference type="InterPro" id="IPR012677">
    <property type="entry name" value="Nucleotide-bd_a/b_plait_sf"/>
</dbReference>
<dbReference type="Gene3D" id="3.30.70.330">
    <property type="match status" value="1"/>
</dbReference>
<dbReference type="AlphaFoldDB" id="A0A8B7NZ75"/>
<dbReference type="SMART" id="SM00360">
    <property type="entry name" value="RRM"/>
    <property type="match status" value="1"/>
</dbReference>
<dbReference type="PROSITE" id="PS50102">
    <property type="entry name" value="RRM"/>
    <property type="match status" value="1"/>
</dbReference>
<keyword evidence="1 2" id="KW-0694">RNA-binding</keyword>
<gene>
    <name evidence="5" type="primary">LOC108675487</name>
</gene>
<evidence type="ECO:0000256" key="2">
    <source>
        <dbReference type="PROSITE-ProRule" id="PRU00176"/>
    </source>
</evidence>
<dbReference type="GO" id="GO:0003723">
    <property type="term" value="F:RNA binding"/>
    <property type="evidence" value="ECO:0007669"/>
    <property type="project" value="UniProtKB-UniRule"/>
</dbReference>
<protein>
    <submittedName>
        <fullName evidence="5">RNA-binding protein 24-B isoform X2</fullName>
    </submittedName>
</protein>
<dbReference type="GeneID" id="108675487"/>
<dbReference type="Pfam" id="PF00076">
    <property type="entry name" value="RRM_1"/>
    <property type="match status" value="1"/>
</dbReference>
<sequence>MAMMFAPPPTTSPLSSLAPPQAPMYPLILMPVPGKTPREVEALLLHALLNGTNPRTIWTKLFVGGLPYHTTDEELSKHFEQYGEIKEAAIILNKELKKSKGYAFVTMADTKAAARAVQNPNPVIQGRKSNVNYAFIGAKHNPQRAAGVTSATADEQSYYVMTPEAYATAAATMHRYQTFLPPQYGAKGALRTKIMRGPAGAAALAHRPLATAPYRTSATAGAMLYSSPYSAVLPAAAMTVPTAASAGQTVIPGGFAGYGAPTAYDYAGLTVQSSAVSPASQLPPQYFYQQMVDPSQYMTMTSLQAAGSPLTGGGATAVMPGMYQSLGPTSAVSVSAAVTSATAALPAPAPSALPAATYPAIQDQR</sequence>
<name>A0A8B7NZ75_HYAAZ</name>
<dbReference type="PANTHER" id="PTHR11176">
    <property type="entry name" value="BOULE-RELATED"/>
    <property type="match status" value="1"/>
</dbReference>
<evidence type="ECO:0000256" key="1">
    <source>
        <dbReference type="ARBA" id="ARBA00022884"/>
    </source>
</evidence>
<evidence type="ECO:0000313" key="5">
    <source>
        <dbReference type="RefSeq" id="XP_018019000.1"/>
    </source>
</evidence>
<dbReference type="InterPro" id="IPR000504">
    <property type="entry name" value="RRM_dom"/>
</dbReference>
<dbReference type="SUPFAM" id="SSF54928">
    <property type="entry name" value="RNA-binding domain, RBD"/>
    <property type="match status" value="1"/>
</dbReference>
<evidence type="ECO:0000313" key="4">
    <source>
        <dbReference type="Proteomes" id="UP000694843"/>
    </source>
</evidence>
<dbReference type="OrthoDB" id="4207594at2759"/>